<evidence type="ECO:0000313" key="3">
    <source>
        <dbReference type="Proteomes" id="UP001419910"/>
    </source>
</evidence>
<dbReference type="RefSeq" id="WP_345840592.1">
    <property type="nucleotide sequence ID" value="NZ_JBDIME010000052.1"/>
</dbReference>
<evidence type="ECO:0008006" key="4">
    <source>
        <dbReference type="Google" id="ProtNLM"/>
    </source>
</evidence>
<dbReference type="Proteomes" id="UP001419910">
    <property type="component" value="Unassembled WGS sequence"/>
</dbReference>
<organism evidence="2 3">
    <name type="scientific">Sphingomonas oligophenolica</name>
    <dbReference type="NCBI Taxonomy" id="301154"/>
    <lineage>
        <taxon>Bacteria</taxon>
        <taxon>Pseudomonadati</taxon>
        <taxon>Pseudomonadota</taxon>
        <taxon>Alphaproteobacteria</taxon>
        <taxon>Sphingomonadales</taxon>
        <taxon>Sphingomonadaceae</taxon>
        <taxon>Sphingomonas</taxon>
    </lineage>
</organism>
<feature type="region of interest" description="Disordered" evidence="1">
    <location>
        <begin position="24"/>
        <end position="46"/>
    </location>
</feature>
<evidence type="ECO:0000256" key="1">
    <source>
        <dbReference type="SAM" id="MobiDB-lite"/>
    </source>
</evidence>
<protein>
    <recommendedName>
        <fullName evidence="4">POTRA domain-containing protein</fullName>
    </recommendedName>
</protein>
<proteinExistence type="predicted"/>
<evidence type="ECO:0000313" key="2">
    <source>
        <dbReference type="EMBL" id="MEN2793515.1"/>
    </source>
</evidence>
<accession>A0ABU9YCG8</accession>
<gene>
    <name evidence="2" type="ORF">ABC974_28110</name>
</gene>
<name>A0ABU9YCG8_9SPHN</name>
<dbReference type="EMBL" id="JBDIME010000052">
    <property type="protein sequence ID" value="MEN2793515.1"/>
    <property type="molecule type" value="Genomic_DNA"/>
</dbReference>
<feature type="non-terminal residue" evidence="2">
    <location>
        <position position="77"/>
    </location>
</feature>
<keyword evidence="3" id="KW-1185">Reference proteome</keyword>
<reference evidence="2 3" key="1">
    <citation type="submission" date="2024-05" db="EMBL/GenBank/DDBJ databases">
        <authorList>
            <person name="Liu Q."/>
            <person name="Xin Y.-H."/>
        </authorList>
    </citation>
    <scope>NUCLEOTIDE SEQUENCE [LARGE SCALE GENOMIC DNA]</scope>
    <source>
        <strain evidence="2 3">CGMCC 1.10181</strain>
    </source>
</reference>
<sequence>MLVALAVVPIVIAAAGAPGQGAAAKPAQQVSPIPHTQAGRITSLRVEGSQRIEPETVLSYTKLRTGQAFTNETLDQA</sequence>
<dbReference type="Gene3D" id="3.10.20.310">
    <property type="entry name" value="membrane protein fhac"/>
    <property type="match status" value="1"/>
</dbReference>
<comment type="caution">
    <text evidence="2">The sequence shown here is derived from an EMBL/GenBank/DDBJ whole genome shotgun (WGS) entry which is preliminary data.</text>
</comment>